<comment type="caution">
    <text evidence="1">The sequence shown here is derived from an EMBL/GenBank/DDBJ whole genome shotgun (WGS) entry which is preliminary data.</text>
</comment>
<dbReference type="AlphaFoldDB" id="A0AAE1E1Y6"/>
<evidence type="ECO:0000313" key="2">
    <source>
        <dbReference type="Proteomes" id="UP001283361"/>
    </source>
</evidence>
<proteinExistence type="predicted"/>
<dbReference type="EMBL" id="JAWDGP010001495">
    <property type="protein sequence ID" value="KAK3790967.1"/>
    <property type="molecule type" value="Genomic_DNA"/>
</dbReference>
<keyword evidence="2" id="KW-1185">Reference proteome</keyword>
<name>A0AAE1E1Y6_9GAST</name>
<reference evidence="1" key="1">
    <citation type="journal article" date="2023" name="G3 (Bethesda)">
        <title>A reference genome for the long-term kleptoplast-retaining sea slug Elysia crispata morphotype clarki.</title>
        <authorList>
            <person name="Eastman K.E."/>
            <person name="Pendleton A.L."/>
            <person name="Shaikh M.A."/>
            <person name="Suttiyut T."/>
            <person name="Ogas R."/>
            <person name="Tomko P."/>
            <person name="Gavelis G."/>
            <person name="Widhalm J.R."/>
            <person name="Wisecaver J.H."/>
        </authorList>
    </citation>
    <scope>NUCLEOTIDE SEQUENCE</scope>
    <source>
        <strain evidence="1">ECLA1</strain>
    </source>
</reference>
<gene>
    <name evidence="1" type="ORF">RRG08_006142</name>
</gene>
<accession>A0AAE1E1Y6</accession>
<organism evidence="1 2">
    <name type="scientific">Elysia crispata</name>
    <name type="common">lettuce slug</name>
    <dbReference type="NCBI Taxonomy" id="231223"/>
    <lineage>
        <taxon>Eukaryota</taxon>
        <taxon>Metazoa</taxon>
        <taxon>Spiralia</taxon>
        <taxon>Lophotrochozoa</taxon>
        <taxon>Mollusca</taxon>
        <taxon>Gastropoda</taxon>
        <taxon>Heterobranchia</taxon>
        <taxon>Euthyneura</taxon>
        <taxon>Panpulmonata</taxon>
        <taxon>Sacoglossa</taxon>
        <taxon>Placobranchoidea</taxon>
        <taxon>Plakobranchidae</taxon>
        <taxon>Elysia</taxon>
    </lineage>
</organism>
<dbReference type="Proteomes" id="UP001283361">
    <property type="component" value="Unassembled WGS sequence"/>
</dbReference>
<protein>
    <submittedName>
        <fullName evidence="1">Uncharacterized protein</fullName>
    </submittedName>
</protein>
<sequence>MRSAKCCLMNQLSDSYFESQVVGDVKLGSGDGGGGPHDNLRDGQEFEACRNVGNIFSHRLAADDVDAALVDDFF</sequence>
<evidence type="ECO:0000313" key="1">
    <source>
        <dbReference type="EMBL" id="KAK3790967.1"/>
    </source>
</evidence>